<feature type="chain" id="PRO_5046811175" evidence="4">
    <location>
        <begin position="22"/>
        <end position="396"/>
    </location>
</feature>
<evidence type="ECO:0000313" key="5">
    <source>
        <dbReference type="EMBL" id="GAA4779465.1"/>
    </source>
</evidence>
<evidence type="ECO:0000256" key="4">
    <source>
        <dbReference type="SAM" id="SignalP"/>
    </source>
</evidence>
<organism evidence="5 6">
    <name type="scientific">Olivibacter ginsenosidimutans</name>
    <dbReference type="NCBI Taxonomy" id="1176537"/>
    <lineage>
        <taxon>Bacteria</taxon>
        <taxon>Pseudomonadati</taxon>
        <taxon>Bacteroidota</taxon>
        <taxon>Sphingobacteriia</taxon>
        <taxon>Sphingobacteriales</taxon>
        <taxon>Sphingobacteriaceae</taxon>
        <taxon>Olivibacter</taxon>
    </lineage>
</organism>
<dbReference type="Gene3D" id="1.25.40.10">
    <property type="entry name" value="Tetratricopeptide repeat domain"/>
    <property type="match status" value="2"/>
</dbReference>
<accession>A0ABP9AE79</accession>
<keyword evidence="1" id="KW-0677">Repeat</keyword>
<feature type="signal peptide" evidence="4">
    <location>
        <begin position="1"/>
        <end position="21"/>
    </location>
</feature>
<keyword evidence="2 3" id="KW-0802">TPR repeat</keyword>
<protein>
    <submittedName>
        <fullName evidence="5">Tetratricopeptide repeat protein</fullName>
    </submittedName>
</protein>
<evidence type="ECO:0000256" key="2">
    <source>
        <dbReference type="ARBA" id="ARBA00022803"/>
    </source>
</evidence>
<reference evidence="6" key="1">
    <citation type="journal article" date="2019" name="Int. J. Syst. Evol. Microbiol.">
        <title>The Global Catalogue of Microorganisms (GCM) 10K type strain sequencing project: providing services to taxonomists for standard genome sequencing and annotation.</title>
        <authorList>
            <consortium name="The Broad Institute Genomics Platform"/>
            <consortium name="The Broad Institute Genome Sequencing Center for Infectious Disease"/>
            <person name="Wu L."/>
            <person name="Ma J."/>
        </authorList>
    </citation>
    <scope>NUCLEOTIDE SEQUENCE [LARGE SCALE GENOMIC DNA]</scope>
    <source>
        <strain evidence="6">JCM 18200</strain>
    </source>
</reference>
<keyword evidence="4" id="KW-0732">Signal</keyword>
<keyword evidence="6" id="KW-1185">Reference proteome</keyword>
<dbReference type="PANTHER" id="PTHR44858">
    <property type="entry name" value="TETRATRICOPEPTIDE REPEAT PROTEIN 6"/>
    <property type="match status" value="1"/>
</dbReference>
<comment type="caution">
    <text evidence="5">The sequence shown here is derived from an EMBL/GenBank/DDBJ whole genome shotgun (WGS) entry which is preliminary data.</text>
</comment>
<name>A0ABP9AE79_9SPHI</name>
<proteinExistence type="predicted"/>
<dbReference type="RefSeq" id="WP_345229897.1">
    <property type="nucleotide sequence ID" value="NZ_BAABIQ010000002.1"/>
</dbReference>
<dbReference type="InterPro" id="IPR019734">
    <property type="entry name" value="TPR_rpt"/>
</dbReference>
<evidence type="ECO:0000256" key="1">
    <source>
        <dbReference type="ARBA" id="ARBA00022737"/>
    </source>
</evidence>
<dbReference type="SUPFAM" id="SSF48452">
    <property type="entry name" value="TPR-like"/>
    <property type="match status" value="2"/>
</dbReference>
<dbReference type="SMART" id="SM00028">
    <property type="entry name" value="TPR"/>
    <property type="match status" value="4"/>
</dbReference>
<feature type="repeat" description="TPR" evidence="3">
    <location>
        <begin position="272"/>
        <end position="305"/>
    </location>
</feature>
<dbReference type="Pfam" id="PF13429">
    <property type="entry name" value="TPR_15"/>
    <property type="match status" value="1"/>
</dbReference>
<dbReference type="PANTHER" id="PTHR44858:SF1">
    <property type="entry name" value="UDP-N-ACETYLGLUCOSAMINE--PEPTIDE N-ACETYLGLUCOSAMINYLTRANSFERASE SPINDLY-RELATED"/>
    <property type="match status" value="1"/>
</dbReference>
<dbReference type="PROSITE" id="PS50005">
    <property type="entry name" value="TPR"/>
    <property type="match status" value="2"/>
</dbReference>
<sequence length="396" mass="43241">MKIKPILLATFLLGSTTVAFAQKGELNKAKTKYASYATLSGGAVENVPELALKTLAEAKESIDKAAAHEKTKDLPETWTYLALINSEYAVIDQKSGKAAEGETAYKAAGEAYLKAKSLNEGKEDEELKGNMERAGSLLANYEIGNGVKAFETNDYPAAYAAFNNGLKYLPGDSILTLYAGIAAQNNQQYDDAIEKFKQLIPKSSDAYLNLSDAYLKKGDTTSAVKYINEAATHFPDSAKIINQKIVLNITTGNSEKVISDIESQIAADPSNGELPFYLGYAYESVKQPDKALDAYKKGIEAKPDDARNYGAAAAIILNKARDIYNAASEIPPNKEPEYKAKLQEAYNLADTALPYLEKATTLDPKTSGYWENMRFYYQLKGDDAKAKEITDKINSL</sequence>
<evidence type="ECO:0000313" key="6">
    <source>
        <dbReference type="Proteomes" id="UP001501411"/>
    </source>
</evidence>
<gene>
    <name evidence="5" type="ORF">GCM10023231_02800</name>
</gene>
<evidence type="ECO:0000256" key="3">
    <source>
        <dbReference type="PROSITE-ProRule" id="PRU00339"/>
    </source>
</evidence>
<dbReference type="InterPro" id="IPR050498">
    <property type="entry name" value="Ycf3"/>
</dbReference>
<feature type="repeat" description="TPR" evidence="3">
    <location>
        <begin position="204"/>
        <end position="237"/>
    </location>
</feature>
<dbReference type="EMBL" id="BAABIQ010000002">
    <property type="protein sequence ID" value="GAA4779465.1"/>
    <property type="molecule type" value="Genomic_DNA"/>
</dbReference>
<dbReference type="InterPro" id="IPR011990">
    <property type="entry name" value="TPR-like_helical_dom_sf"/>
</dbReference>
<dbReference type="Proteomes" id="UP001501411">
    <property type="component" value="Unassembled WGS sequence"/>
</dbReference>